<evidence type="ECO:0000256" key="4">
    <source>
        <dbReference type="ARBA" id="ARBA00022989"/>
    </source>
</evidence>
<evidence type="ECO:0000256" key="3">
    <source>
        <dbReference type="ARBA" id="ARBA00022692"/>
    </source>
</evidence>
<dbReference type="STRING" id="460384.SAMN05216313_10146"/>
<feature type="transmembrane region" description="Helical" evidence="6">
    <location>
        <begin position="234"/>
        <end position="263"/>
    </location>
</feature>
<feature type="transmembrane region" description="Helical" evidence="6">
    <location>
        <begin position="200"/>
        <end position="222"/>
    </location>
</feature>
<dbReference type="GO" id="GO:0005886">
    <property type="term" value="C:plasma membrane"/>
    <property type="evidence" value="ECO:0007669"/>
    <property type="project" value="UniProtKB-SubCell"/>
</dbReference>
<feature type="transmembrane region" description="Helical" evidence="6">
    <location>
        <begin position="275"/>
        <end position="295"/>
    </location>
</feature>
<organism evidence="7 8">
    <name type="scientific">Enterocloster lavalensis</name>
    <dbReference type="NCBI Taxonomy" id="460384"/>
    <lineage>
        <taxon>Bacteria</taxon>
        <taxon>Bacillati</taxon>
        <taxon>Bacillota</taxon>
        <taxon>Clostridia</taxon>
        <taxon>Lachnospirales</taxon>
        <taxon>Lachnospiraceae</taxon>
        <taxon>Enterocloster</taxon>
    </lineage>
</organism>
<dbReference type="CDD" id="cd06580">
    <property type="entry name" value="TM_PBP1_transp_TpRbsC_like"/>
    <property type="match status" value="1"/>
</dbReference>
<dbReference type="Pfam" id="PF02653">
    <property type="entry name" value="BPD_transp_2"/>
    <property type="match status" value="1"/>
</dbReference>
<keyword evidence="2" id="KW-1003">Cell membrane</keyword>
<keyword evidence="8" id="KW-1185">Reference proteome</keyword>
<evidence type="ECO:0000256" key="5">
    <source>
        <dbReference type="ARBA" id="ARBA00023136"/>
    </source>
</evidence>
<feature type="transmembrane region" description="Helical" evidence="6">
    <location>
        <begin position="147"/>
        <end position="169"/>
    </location>
</feature>
<sequence length="314" mass="33580">MLSNIFTVGFLVSLFASTVRLATPILLPALGQIYTQRAGVLNLGVEGTMTMGAVTGFAAAFMTGSLWAGVLAGILTGVLWSTVMAWLSVTMRANQVIAGTALNILGGGAAVYLYRVIFGIQSLPPQVEPFAAVHVPVLSSIPVIGPIFFQHNILVYLSYLMAIVTWFILEKTTFGLKIKAVGENPRATDSKGISVAKTRYAAVLIGGAYAGAAGAFMSTAYMNLFTEDIISGRGFIAVSVVIFARFMPFRAIWGALLFGFATALQMRLQALGINIANQLMLMLPYVLTILALVTASRKAEFPSAYTVPYSRLER</sequence>
<evidence type="ECO:0000256" key="1">
    <source>
        <dbReference type="ARBA" id="ARBA00004651"/>
    </source>
</evidence>
<dbReference type="GO" id="GO:0022857">
    <property type="term" value="F:transmembrane transporter activity"/>
    <property type="evidence" value="ECO:0007669"/>
    <property type="project" value="InterPro"/>
</dbReference>
<dbReference type="RefSeq" id="WP_092360324.1">
    <property type="nucleotide sequence ID" value="NZ_CABJCG010000007.1"/>
</dbReference>
<protein>
    <submittedName>
        <fullName evidence="7">Nucleoside ABC transporter membrane protein</fullName>
    </submittedName>
</protein>
<evidence type="ECO:0000256" key="2">
    <source>
        <dbReference type="ARBA" id="ARBA00022475"/>
    </source>
</evidence>
<dbReference type="AlphaFoldDB" id="A0A1I0AHU2"/>
<name>A0A1I0AHU2_9FIRM</name>
<proteinExistence type="predicted"/>
<dbReference type="GeneID" id="93277877"/>
<dbReference type="EMBL" id="FOIM01000001">
    <property type="protein sequence ID" value="SES93855.1"/>
    <property type="molecule type" value="Genomic_DNA"/>
</dbReference>
<reference evidence="8" key="1">
    <citation type="submission" date="2016-10" db="EMBL/GenBank/DDBJ databases">
        <authorList>
            <person name="Varghese N."/>
            <person name="Submissions S."/>
        </authorList>
    </citation>
    <scope>NUCLEOTIDE SEQUENCE [LARGE SCALE GENOMIC DNA]</scope>
    <source>
        <strain evidence="8">NLAE-zl-G277</strain>
    </source>
</reference>
<accession>A0A1I0AHU2</accession>
<comment type="subcellular location">
    <subcellularLocation>
        <location evidence="1">Cell membrane</location>
        <topology evidence="1">Multi-pass membrane protein</topology>
    </subcellularLocation>
</comment>
<evidence type="ECO:0000256" key="6">
    <source>
        <dbReference type="SAM" id="Phobius"/>
    </source>
</evidence>
<keyword evidence="3 6" id="KW-0812">Transmembrane</keyword>
<feature type="transmembrane region" description="Helical" evidence="6">
    <location>
        <begin position="96"/>
        <end position="117"/>
    </location>
</feature>
<dbReference type="Proteomes" id="UP000198508">
    <property type="component" value="Unassembled WGS sequence"/>
</dbReference>
<gene>
    <name evidence="7" type="ORF">SAMN05216313_10146</name>
</gene>
<dbReference type="InterPro" id="IPR001851">
    <property type="entry name" value="ABC_transp_permease"/>
</dbReference>
<dbReference type="PANTHER" id="PTHR43370:SF2">
    <property type="entry name" value="ABC TRANSPORTER PERMEASE PROTEIN"/>
    <property type="match status" value="1"/>
</dbReference>
<dbReference type="PANTHER" id="PTHR43370">
    <property type="entry name" value="SUGAR ABC TRANSPORTER INTEGRAL MEMBRANE PROTEIN-RELATED"/>
    <property type="match status" value="1"/>
</dbReference>
<keyword evidence="4 6" id="KW-1133">Transmembrane helix</keyword>
<keyword evidence="5 6" id="KW-0472">Membrane</keyword>
<feature type="transmembrane region" description="Helical" evidence="6">
    <location>
        <begin position="66"/>
        <end position="89"/>
    </location>
</feature>
<evidence type="ECO:0000313" key="7">
    <source>
        <dbReference type="EMBL" id="SES93855.1"/>
    </source>
</evidence>
<evidence type="ECO:0000313" key="8">
    <source>
        <dbReference type="Proteomes" id="UP000198508"/>
    </source>
</evidence>